<dbReference type="KEGG" id="vg:65066838"/>
<protein>
    <submittedName>
        <fullName evidence="1">Uncharacterized protein</fullName>
    </submittedName>
</protein>
<dbReference type="Proteomes" id="UP000224291">
    <property type="component" value="Segment"/>
</dbReference>
<evidence type="ECO:0000313" key="1">
    <source>
        <dbReference type="EMBL" id="AKO61738.1"/>
    </source>
</evidence>
<organism evidence="1 2">
    <name type="scientific">Stenotrophomonas phage IME-SM1</name>
    <dbReference type="NCBI Taxonomy" id="1654717"/>
    <lineage>
        <taxon>Viruses</taxon>
        <taxon>Duplodnaviria</taxon>
        <taxon>Heunggongvirae</taxon>
        <taxon>Uroviricota</taxon>
        <taxon>Caudoviricetes</taxon>
        <taxon>Menderavirus</taxon>
        <taxon>Menderavirus IMESM1</taxon>
    </lineage>
</organism>
<dbReference type="RefSeq" id="YP_010077931.1">
    <property type="nucleotide sequence ID" value="NC_054952.1"/>
</dbReference>
<sequence>MRWNSLDIGSEHDLRNRQRHQGYLTGNLKIAEGDNSANRWNICQQCEFFRPATLTCGQCGCFMPAKTKLQNSSCPVGKW</sequence>
<accession>A0A0H4J307</accession>
<evidence type="ECO:0000313" key="2">
    <source>
        <dbReference type="Proteomes" id="UP000224291"/>
    </source>
</evidence>
<proteinExistence type="predicted"/>
<dbReference type="GeneID" id="65066838"/>
<reference evidence="1 2" key="1">
    <citation type="submission" date="2015-05" db="EMBL/GenBank/DDBJ databases">
        <authorList>
            <person name="Liu X."/>
            <person name="Tong Y."/>
            <person name="Huang Y."/>
            <person name="Fan H."/>
            <person name="An X."/>
            <person name="Mi Z."/>
            <person name="Zhang Z."/>
        </authorList>
    </citation>
    <scope>NUCLEOTIDE SEQUENCE [LARGE SCALE GENOMIC DNA]</scope>
</reference>
<name>A0A0H4J307_9CAUD</name>
<dbReference type="EMBL" id="KR560069">
    <property type="protein sequence ID" value="AKO61738.1"/>
    <property type="molecule type" value="Genomic_DNA"/>
</dbReference>
<keyword evidence="2" id="KW-1185">Reference proteome</keyword>